<keyword evidence="2" id="KW-1185">Reference proteome</keyword>
<gene>
    <name evidence="1" type="primary">RvY_14609</name>
    <name evidence="1" type="synonym">RvY_14609.2</name>
    <name evidence="1" type="ORF">RvY_14609-2</name>
</gene>
<evidence type="ECO:0000313" key="1">
    <source>
        <dbReference type="EMBL" id="GAV04308.1"/>
    </source>
</evidence>
<dbReference type="AlphaFoldDB" id="A0A1D1VWZ5"/>
<sequence length="114" mass="12668">MARIPSYSTRGLLHCCVPGGFQGSDRWHHQLGSHQLLCFLFGHVDGGPNVAVGHVLAVHRHRALGGRRYSVGRVSDSQRCCASTGSRTQCRSSLHPSFLHVHQFPPDHTIYIWC</sequence>
<protein>
    <submittedName>
        <fullName evidence="1">Uncharacterized protein</fullName>
    </submittedName>
</protein>
<organism evidence="1 2">
    <name type="scientific">Ramazzottius varieornatus</name>
    <name type="common">Water bear</name>
    <name type="synonym">Tardigrade</name>
    <dbReference type="NCBI Taxonomy" id="947166"/>
    <lineage>
        <taxon>Eukaryota</taxon>
        <taxon>Metazoa</taxon>
        <taxon>Ecdysozoa</taxon>
        <taxon>Tardigrada</taxon>
        <taxon>Eutardigrada</taxon>
        <taxon>Parachela</taxon>
        <taxon>Hypsibioidea</taxon>
        <taxon>Ramazzottiidae</taxon>
        <taxon>Ramazzottius</taxon>
    </lineage>
</organism>
<name>A0A1D1VWZ5_RAMVA</name>
<comment type="caution">
    <text evidence="1">The sequence shown here is derived from an EMBL/GenBank/DDBJ whole genome shotgun (WGS) entry which is preliminary data.</text>
</comment>
<proteinExistence type="predicted"/>
<accession>A0A1D1VWZ5</accession>
<reference evidence="1 2" key="1">
    <citation type="journal article" date="2016" name="Nat. Commun.">
        <title>Extremotolerant tardigrade genome and improved radiotolerance of human cultured cells by tardigrade-unique protein.</title>
        <authorList>
            <person name="Hashimoto T."/>
            <person name="Horikawa D.D."/>
            <person name="Saito Y."/>
            <person name="Kuwahara H."/>
            <person name="Kozuka-Hata H."/>
            <person name="Shin-I T."/>
            <person name="Minakuchi Y."/>
            <person name="Ohishi K."/>
            <person name="Motoyama A."/>
            <person name="Aizu T."/>
            <person name="Enomoto A."/>
            <person name="Kondo K."/>
            <person name="Tanaka S."/>
            <person name="Hara Y."/>
            <person name="Koshikawa S."/>
            <person name="Sagara H."/>
            <person name="Miura T."/>
            <person name="Yokobori S."/>
            <person name="Miyagawa K."/>
            <person name="Suzuki Y."/>
            <person name="Kubo T."/>
            <person name="Oyama M."/>
            <person name="Kohara Y."/>
            <person name="Fujiyama A."/>
            <person name="Arakawa K."/>
            <person name="Katayama T."/>
            <person name="Toyoda A."/>
            <person name="Kunieda T."/>
        </authorList>
    </citation>
    <scope>NUCLEOTIDE SEQUENCE [LARGE SCALE GENOMIC DNA]</scope>
    <source>
        <strain evidence="1 2">YOKOZUNA-1</strain>
    </source>
</reference>
<dbReference type="EMBL" id="BDGG01000010">
    <property type="protein sequence ID" value="GAV04308.1"/>
    <property type="molecule type" value="Genomic_DNA"/>
</dbReference>
<evidence type="ECO:0000313" key="2">
    <source>
        <dbReference type="Proteomes" id="UP000186922"/>
    </source>
</evidence>
<dbReference type="Proteomes" id="UP000186922">
    <property type="component" value="Unassembled WGS sequence"/>
</dbReference>